<evidence type="ECO:0000256" key="1">
    <source>
        <dbReference type="SAM" id="MobiDB-lite"/>
    </source>
</evidence>
<accession>A0A2S2C1V5</accession>
<name>A0A2S2C1V5_9NOCA</name>
<dbReference type="Gene3D" id="2.130.10.10">
    <property type="entry name" value="YVTN repeat-like/Quinoprotein amine dehydrogenase"/>
    <property type="match status" value="1"/>
</dbReference>
<dbReference type="Proteomes" id="UP000245711">
    <property type="component" value="Chromosome"/>
</dbReference>
<dbReference type="PROSITE" id="PS51257">
    <property type="entry name" value="PROKAR_LIPOPROTEIN"/>
    <property type="match status" value="1"/>
</dbReference>
<protein>
    <submittedName>
        <fullName evidence="3">ABC transporter</fullName>
    </submittedName>
</protein>
<dbReference type="KEGG" id="roz:CBI38_27655"/>
<dbReference type="AlphaFoldDB" id="A0A2S2C1V5"/>
<sequence>MQNRTLVRAALAMSITALVSTGCGSDATDETAPSGQSRPGSDLAAEAGATEVEGPEPRLVVADALSGRVDVLDLTTADKIHSFHFDHPTVLTTVKDRYAFAVDASGGTVHVVDAGSWTIDHGDHNHSYTKAPIEIGKLTGEQPGAVVIGDDKVATFFDADGRADVIDFAQLRKDSAEVGEVVPSASAHAGMAIPVADRYLVSRPGTGAGAFAPASFELRNADSGVETAFDVACPAANGHAVFDSYALAACDDGVFLARVTGGQWTAEKIPYPEGIGPSTRPTAFRGTDGTPLLAATAGSPTANDGVLLLDPLTHHWTHVRTPAAALDVNLSGDGRSLFAVLADGTFRVFDAASGAETASATALTGDKPHESAAITVGGNRAYVTDPEAKAVIEIDYRDNARIARRLDVGISVSSVSVVGS</sequence>
<feature type="region of interest" description="Disordered" evidence="1">
    <location>
        <begin position="23"/>
        <end position="54"/>
    </location>
</feature>
<evidence type="ECO:0000256" key="2">
    <source>
        <dbReference type="SAM" id="SignalP"/>
    </source>
</evidence>
<dbReference type="EMBL" id="CP021354">
    <property type="protein sequence ID" value="AWK74774.1"/>
    <property type="molecule type" value="Genomic_DNA"/>
</dbReference>
<dbReference type="InterPro" id="IPR015943">
    <property type="entry name" value="WD40/YVTN_repeat-like_dom_sf"/>
</dbReference>
<evidence type="ECO:0000313" key="4">
    <source>
        <dbReference type="Proteomes" id="UP000245711"/>
    </source>
</evidence>
<feature type="signal peptide" evidence="2">
    <location>
        <begin position="1"/>
        <end position="19"/>
    </location>
</feature>
<dbReference type="PANTHER" id="PTHR47197">
    <property type="entry name" value="PROTEIN NIRF"/>
    <property type="match status" value="1"/>
</dbReference>
<feature type="chain" id="PRO_5038530178" evidence="2">
    <location>
        <begin position="20"/>
        <end position="420"/>
    </location>
</feature>
<proteinExistence type="predicted"/>
<evidence type="ECO:0000313" key="3">
    <source>
        <dbReference type="EMBL" id="AWK74774.1"/>
    </source>
</evidence>
<dbReference type="OrthoDB" id="60524at2"/>
<dbReference type="RefSeq" id="WP_109334013.1">
    <property type="nucleotide sequence ID" value="NZ_CP021354.1"/>
</dbReference>
<gene>
    <name evidence="3" type="ORF">CBI38_27655</name>
</gene>
<keyword evidence="2" id="KW-0732">Signal</keyword>
<keyword evidence="4" id="KW-1185">Reference proteome</keyword>
<dbReference type="PANTHER" id="PTHR47197:SF3">
    <property type="entry name" value="DIHYDRO-HEME D1 DEHYDROGENASE"/>
    <property type="match status" value="1"/>
</dbReference>
<organism evidence="3 4">
    <name type="scientific">Rhodococcus oxybenzonivorans</name>
    <dbReference type="NCBI Taxonomy" id="1990687"/>
    <lineage>
        <taxon>Bacteria</taxon>
        <taxon>Bacillati</taxon>
        <taxon>Actinomycetota</taxon>
        <taxon>Actinomycetes</taxon>
        <taxon>Mycobacteriales</taxon>
        <taxon>Nocardiaceae</taxon>
        <taxon>Rhodococcus</taxon>
    </lineage>
</organism>
<dbReference type="InterPro" id="IPR011045">
    <property type="entry name" value="N2O_reductase_N"/>
</dbReference>
<dbReference type="SUPFAM" id="SSF50974">
    <property type="entry name" value="Nitrous oxide reductase, N-terminal domain"/>
    <property type="match status" value="1"/>
</dbReference>
<reference evidence="3 4" key="1">
    <citation type="submission" date="2017-05" db="EMBL/GenBank/DDBJ databases">
        <title>Isolation of Rhodococcus sp. S2-17 biodegrading of BP-3.</title>
        <authorList>
            <person name="Lee Y."/>
            <person name="Kim K.H."/>
            <person name="Chun B.H."/>
            <person name="Jung H.S."/>
            <person name="Jeon C.O."/>
        </authorList>
    </citation>
    <scope>NUCLEOTIDE SEQUENCE [LARGE SCALE GENOMIC DNA]</scope>
    <source>
        <strain evidence="3 4">S2-17</strain>
    </source>
</reference>
<dbReference type="InterPro" id="IPR051200">
    <property type="entry name" value="Host-pathogen_enzymatic-act"/>
</dbReference>